<accession>A0A1N6KP19</accession>
<dbReference type="OrthoDB" id="7033071at2"/>
<sequence length="85" mass="9526">MTADDIKALVERLHAAAPLAANGHVLTEAADALETLTLENQRLRVDAERYRWLRDWNKTSGWSEAGIDRQIAIDAALEQIAMRKV</sequence>
<name>A0A1N6KP19_9BURK</name>
<organism evidence="1 2">
    <name type="scientific">Paraburkholderia phenazinium</name>
    <dbReference type="NCBI Taxonomy" id="60549"/>
    <lineage>
        <taxon>Bacteria</taxon>
        <taxon>Pseudomonadati</taxon>
        <taxon>Pseudomonadota</taxon>
        <taxon>Betaproteobacteria</taxon>
        <taxon>Burkholderiales</taxon>
        <taxon>Burkholderiaceae</taxon>
        <taxon>Paraburkholderia</taxon>
    </lineage>
</organism>
<dbReference type="Proteomes" id="UP000185151">
    <property type="component" value="Unassembled WGS sequence"/>
</dbReference>
<dbReference type="EMBL" id="FSRU01000002">
    <property type="protein sequence ID" value="SIO58288.1"/>
    <property type="molecule type" value="Genomic_DNA"/>
</dbReference>
<dbReference type="AlphaFoldDB" id="A0A1N6KP19"/>
<evidence type="ECO:0000313" key="1">
    <source>
        <dbReference type="EMBL" id="SIO58288.1"/>
    </source>
</evidence>
<keyword evidence="2" id="KW-1185">Reference proteome</keyword>
<proteinExistence type="predicted"/>
<gene>
    <name evidence="1" type="ORF">SAMN05444165_4089</name>
</gene>
<evidence type="ECO:0000313" key="2">
    <source>
        <dbReference type="Proteomes" id="UP000185151"/>
    </source>
</evidence>
<reference evidence="1 2" key="1">
    <citation type="submission" date="2016-11" db="EMBL/GenBank/DDBJ databases">
        <authorList>
            <person name="Jaros S."/>
            <person name="Januszkiewicz K."/>
            <person name="Wedrychowicz H."/>
        </authorList>
    </citation>
    <scope>NUCLEOTIDE SEQUENCE [LARGE SCALE GENOMIC DNA]</scope>
    <source>
        <strain evidence="1 2">GAS95</strain>
    </source>
</reference>
<dbReference type="RefSeq" id="WP_074298606.1">
    <property type="nucleotide sequence ID" value="NZ_FSRU01000002.1"/>
</dbReference>
<protein>
    <submittedName>
        <fullName evidence="1">Uncharacterized protein</fullName>
    </submittedName>
</protein>